<dbReference type="Pfam" id="PF00440">
    <property type="entry name" value="TetR_N"/>
    <property type="match status" value="1"/>
</dbReference>
<dbReference type="Gene3D" id="1.10.357.10">
    <property type="entry name" value="Tetracycline Repressor, domain 2"/>
    <property type="match status" value="1"/>
</dbReference>
<gene>
    <name evidence="6" type="ORF">GCM10023224_15180</name>
</gene>
<dbReference type="EMBL" id="BAABIK010000006">
    <property type="protein sequence ID" value="GAA4935418.1"/>
    <property type="molecule type" value="Genomic_DNA"/>
</dbReference>
<dbReference type="SUPFAM" id="SSF48498">
    <property type="entry name" value="Tetracyclin repressor-like, C-terminal domain"/>
    <property type="match status" value="1"/>
</dbReference>
<keyword evidence="2 4" id="KW-0238">DNA-binding</keyword>
<feature type="DNA-binding region" description="H-T-H motif" evidence="4">
    <location>
        <begin position="31"/>
        <end position="50"/>
    </location>
</feature>
<evidence type="ECO:0000256" key="2">
    <source>
        <dbReference type="ARBA" id="ARBA00023125"/>
    </source>
</evidence>
<dbReference type="InterPro" id="IPR001647">
    <property type="entry name" value="HTH_TetR"/>
</dbReference>
<name>A0ABP9GBE4_9ACTN</name>
<keyword evidence="7" id="KW-1185">Reference proteome</keyword>
<dbReference type="InterPro" id="IPR009057">
    <property type="entry name" value="Homeodomain-like_sf"/>
</dbReference>
<evidence type="ECO:0000256" key="1">
    <source>
        <dbReference type="ARBA" id="ARBA00023015"/>
    </source>
</evidence>
<dbReference type="PRINTS" id="PR00455">
    <property type="entry name" value="HTHTETR"/>
</dbReference>
<keyword evidence="3" id="KW-0804">Transcription</keyword>
<dbReference type="Proteomes" id="UP001499993">
    <property type="component" value="Unassembled WGS sequence"/>
</dbReference>
<dbReference type="InterPro" id="IPR036271">
    <property type="entry name" value="Tet_transcr_reg_TetR-rel_C_sf"/>
</dbReference>
<sequence>MATAADTTPAGRRILDAAGSLFYRDGINAVGVALVADTAGVTKKTLYDRFGSKDELVVRYLRRRHEDWWAHLEERLAAAPAPRTPALMDAYLSHPRLEVERGCAFINAAAELPPGHAGWDVIREHKRAVRTRLADLIAEDAPGADAEDLAEHVFLLLEGAIAHCGIDGGEARMRTARDLATRLLRQSAGGAAG</sequence>
<dbReference type="PROSITE" id="PS50977">
    <property type="entry name" value="HTH_TETR_2"/>
    <property type="match status" value="1"/>
</dbReference>
<evidence type="ECO:0000256" key="3">
    <source>
        <dbReference type="ARBA" id="ARBA00023163"/>
    </source>
</evidence>
<accession>A0ABP9GBE4</accession>
<dbReference type="RefSeq" id="WP_345555989.1">
    <property type="nucleotide sequence ID" value="NZ_BAABIK010000006.1"/>
</dbReference>
<evidence type="ECO:0000313" key="6">
    <source>
        <dbReference type="EMBL" id="GAA4935418.1"/>
    </source>
</evidence>
<protein>
    <submittedName>
        <fullName evidence="6">TetR/AcrR family transcriptional regulator</fullName>
    </submittedName>
</protein>
<dbReference type="SUPFAM" id="SSF46689">
    <property type="entry name" value="Homeodomain-like"/>
    <property type="match status" value="1"/>
</dbReference>
<comment type="caution">
    <text evidence="6">The sequence shown here is derived from an EMBL/GenBank/DDBJ whole genome shotgun (WGS) entry which is preliminary data.</text>
</comment>
<feature type="domain" description="HTH tetR-type" evidence="5">
    <location>
        <begin position="8"/>
        <end position="68"/>
    </location>
</feature>
<reference evidence="7" key="1">
    <citation type="journal article" date="2019" name="Int. J. Syst. Evol. Microbiol.">
        <title>The Global Catalogue of Microorganisms (GCM) 10K type strain sequencing project: providing services to taxonomists for standard genome sequencing and annotation.</title>
        <authorList>
            <consortium name="The Broad Institute Genomics Platform"/>
            <consortium name="The Broad Institute Genome Sequencing Center for Infectious Disease"/>
            <person name="Wu L."/>
            <person name="Ma J."/>
        </authorList>
    </citation>
    <scope>NUCLEOTIDE SEQUENCE [LARGE SCALE GENOMIC DNA]</scope>
    <source>
        <strain evidence="7">JCM 18123</strain>
    </source>
</reference>
<evidence type="ECO:0000256" key="4">
    <source>
        <dbReference type="PROSITE-ProRule" id="PRU00335"/>
    </source>
</evidence>
<evidence type="ECO:0000259" key="5">
    <source>
        <dbReference type="PROSITE" id="PS50977"/>
    </source>
</evidence>
<dbReference type="PANTHER" id="PTHR47506">
    <property type="entry name" value="TRANSCRIPTIONAL REGULATORY PROTEIN"/>
    <property type="match status" value="1"/>
</dbReference>
<organism evidence="6 7">
    <name type="scientific">Streptomonospora halophila</name>
    <dbReference type="NCBI Taxonomy" id="427369"/>
    <lineage>
        <taxon>Bacteria</taxon>
        <taxon>Bacillati</taxon>
        <taxon>Actinomycetota</taxon>
        <taxon>Actinomycetes</taxon>
        <taxon>Streptosporangiales</taxon>
        <taxon>Nocardiopsidaceae</taxon>
        <taxon>Streptomonospora</taxon>
    </lineage>
</organism>
<evidence type="ECO:0000313" key="7">
    <source>
        <dbReference type="Proteomes" id="UP001499993"/>
    </source>
</evidence>
<proteinExistence type="predicted"/>
<dbReference type="PANTHER" id="PTHR47506:SF1">
    <property type="entry name" value="HTH-TYPE TRANSCRIPTIONAL REGULATOR YJDC"/>
    <property type="match status" value="1"/>
</dbReference>
<keyword evidence="1" id="KW-0805">Transcription regulation</keyword>